<keyword evidence="1" id="KW-0472">Membrane</keyword>
<keyword evidence="1" id="KW-0812">Transmembrane</keyword>
<comment type="caution">
    <text evidence="3">The sequence shown here is derived from an EMBL/GenBank/DDBJ whole genome shotgun (WGS) entry which is preliminary data.</text>
</comment>
<evidence type="ECO:0000313" key="3">
    <source>
        <dbReference type="EMBL" id="MCX2742497.1"/>
    </source>
</evidence>
<feature type="transmembrane region" description="Helical" evidence="1">
    <location>
        <begin position="73"/>
        <end position="91"/>
    </location>
</feature>
<dbReference type="InterPro" id="IPR039447">
    <property type="entry name" value="UreH-like_TM_dom"/>
</dbReference>
<reference evidence="3 4" key="1">
    <citation type="submission" date="2022-11" db="EMBL/GenBank/DDBJ databases">
        <title>The characterization of three novel Bacteroidetes species and genomic analysis of their roles in tidal elemental geochemical cycles.</title>
        <authorList>
            <person name="Ma K."/>
        </authorList>
    </citation>
    <scope>NUCLEOTIDE SEQUENCE [LARGE SCALE GENOMIC DNA]</scope>
    <source>
        <strain evidence="3 4">M17</strain>
    </source>
</reference>
<feature type="transmembrane region" description="Helical" evidence="1">
    <location>
        <begin position="192"/>
        <end position="212"/>
    </location>
</feature>
<dbReference type="PANTHER" id="PTHR42208">
    <property type="entry name" value="HEAVY METAL TRANSPORTER-RELATED"/>
    <property type="match status" value="1"/>
</dbReference>
<feature type="transmembrane region" description="Helical" evidence="1">
    <location>
        <begin position="6"/>
        <end position="27"/>
    </location>
</feature>
<dbReference type="EMBL" id="JAPFQN010000002">
    <property type="protein sequence ID" value="MCX2742497.1"/>
    <property type="molecule type" value="Genomic_DNA"/>
</dbReference>
<dbReference type="Pfam" id="PF13386">
    <property type="entry name" value="DsbD_2"/>
    <property type="match status" value="1"/>
</dbReference>
<accession>A0ABT3RLK3</accession>
<feature type="transmembrane region" description="Helical" evidence="1">
    <location>
        <begin position="156"/>
        <end position="180"/>
    </location>
</feature>
<dbReference type="PANTHER" id="PTHR42208:SF1">
    <property type="entry name" value="HEAVY METAL TRANSPORTER"/>
    <property type="match status" value="1"/>
</dbReference>
<dbReference type="Proteomes" id="UP001209885">
    <property type="component" value="Unassembled WGS sequence"/>
</dbReference>
<keyword evidence="1" id="KW-1133">Transmembrane helix</keyword>
<evidence type="ECO:0000256" key="1">
    <source>
        <dbReference type="SAM" id="Phobius"/>
    </source>
</evidence>
<evidence type="ECO:0000259" key="2">
    <source>
        <dbReference type="Pfam" id="PF13386"/>
    </source>
</evidence>
<name>A0ABT3RLK3_9BACT</name>
<feature type="transmembrane region" description="Helical" evidence="1">
    <location>
        <begin position="123"/>
        <end position="144"/>
    </location>
</feature>
<organism evidence="3 4">
    <name type="scientific">Mangrovivirga halotolerans</name>
    <dbReference type="NCBI Taxonomy" id="2993936"/>
    <lineage>
        <taxon>Bacteria</taxon>
        <taxon>Pseudomonadati</taxon>
        <taxon>Bacteroidota</taxon>
        <taxon>Cytophagia</taxon>
        <taxon>Cytophagales</taxon>
        <taxon>Mangrovivirgaceae</taxon>
        <taxon>Mangrovivirga</taxon>
    </lineage>
</organism>
<feature type="transmembrane region" description="Helical" evidence="1">
    <location>
        <begin position="48"/>
        <end position="67"/>
    </location>
</feature>
<dbReference type="RefSeq" id="WP_266054738.1">
    <property type="nucleotide sequence ID" value="NZ_JAPFQN010000002.1"/>
</dbReference>
<proteinExistence type="predicted"/>
<gene>
    <name evidence="3" type="ORF">OO013_01400</name>
</gene>
<evidence type="ECO:0000313" key="4">
    <source>
        <dbReference type="Proteomes" id="UP001209885"/>
    </source>
</evidence>
<protein>
    <submittedName>
        <fullName evidence="3">Sulfite exporter TauE/SafE family protein</fullName>
    </submittedName>
</protein>
<keyword evidence="4" id="KW-1185">Reference proteome</keyword>
<sequence length="233" mass="25000">MILPALILGLTGSWHCVLMCGPLDMMVTTKSKGSAFISRKLLYHSGRLVTYALLGLAIGLAGAGLKFTGIQHYFAILIGLMLMVLALFNGIKKFEKIVSKPVTKLLSGLKNKVSSAYKTQSSIGVFLMGMFNGFLPCGLVYVALATALVQPDIKQSVLFMVLFGLGTWPALMFISIFPIVRSGVLRLLSSGRAAIFVFIIGLLVVARTFYVISPDFQEVVRKGGDAAITICGG</sequence>
<feature type="domain" description="Urease accessory protein UreH-like transmembrane" evidence="2">
    <location>
        <begin position="5"/>
        <end position="202"/>
    </location>
</feature>